<accession>A0A255GFD1</accession>
<keyword evidence="1" id="KW-0472">Membrane</keyword>
<keyword evidence="1" id="KW-0812">Transmembrane</keyword>
<organism evidence="2 3">
    <name type="scientific">Enemella evansiae</name>
    <dbReference type="NCBI Taxonomy" id="2016499"/>
    <lineage>
        <taxon>Bacteria</taxon>
        <taxon>Bacillati</taxon>
        <taxon>Actinomycetota</taxon>
        <taxon>Actinomycetes</taxon>
        <taxon>Propionibacteriales</taxon>
        <taxon>Propionibacteriaceae</taxon>
        <taxon>Enemella</taxon>
    </lineage>
</organism>
<proteinExistence type="predicted"/>
<dbReference type="Proteomes" id="UP000215896">
    <property type="component" value="Unassembled WGS sequence"/>
</dbReference>
<evidence type="ECO:0000256" key="1">
    <source>
        <dbReference type="SAM" id="Phobius"/>
    </source>
</evidence>
<comment type="caution">
    <text evidence="2">The sequence shown here is derived from an EMBL/GenBank/DDBJ whole genome shotgun (WGS) entry which is preliminary data.</text>
</comment>
<evidence type="ECO:0000313" key="2">
    <source>
        <dbReference type="EMBL" id="OYO14550.1"/>
    </source>
</evidence>
<dbReference type="OrthoDB" id="64737at2"/>
<keyword evidence="1" id="KW-1133">Transmembrane helix</keyword>
<feature type="transmembrane region" description="Helical" evidence="1">
    <location>
        <begin position="25"/>
        <end position="44"/>
    </location>
</feature>
<name>A0A255GFD1_9ACTN</name>
<feature type="transmembrane region" description="Helical" evidence="1">
    <location>
        <begin position="131"/>
        <end position="150"/>
    </location>
</feature>
<feature type="transmembrane region" description="Helical" evidence="1">
    <location>
        <begin position="50"/>
        <end position="71"/>
    </location>
</feature>
<dbReference type="EMBL" id="NMVO01000012">
    <property type="protein sequence ID" value="OYO14550.1"/>
    <property type="molecule type" value="Genomic_DNA"/>
</dbReference>
<feature type="transmembrane region" description="Helical" evidence="1">
    <location>
        <begin position="92"/>
        <end position="119"/>
    </location>
</feature>
<dbReference type="Pfam" id="PF07077">
    <property type="entry name" value="DUF1345"/>
    <property type="match status" value="1"/>
</dbReference>
<dbReference type="InterPro" id="IPR009781">
    <property type="entry name" value="DUF1345"/>
</dbReference>
<evidence type="ECO:0000313" key="3">
    <source>
        <dbReference type="Proteomes" id="UP000215896"/>
    </source>
</evidence>
<keyword evidence="3" id="KW-1185">Reference proteome</keyword>
<reference evidence="2 3" key="1">
    <citation type="submission" date="2017-07" db="EMBL/GenBank/DDBJ databases">
        <title>Draft whole genome sequences of clinical Proprionibacteriaceae strains.</title>
        <authorList>
            <person name="Bernier A.-M."/>
            <person name="Bernard K."/>
            <person name="Domingo M.-C."/>
        </authorList>
    </citation>
    <scope>NUCLEOTIDE SEQUENCE [LARGE SCALE GENOMIC DNA]</scope>
    <source>
        <strain evidence="2 3">NML 030167</strain>
    </source>
</reference>
<dbReference type="AlphaFoldDB" id="A0A255GFD1"/>
<sequence length="229" mass="25030">MGCGVPRSLSPGGGYAHRVNRVWRLATLSAEVLLAVLGLAVVVAPENWTLITLFGWNLVAFLVLVVGGIQVRRTRDREVDELPDASRLTFPVIGLLWAAIPLLASMIGMTAAITVVLSTDASPGEALANKVVGVITMIQAWLILHATYALRYSWWYAQLGGRGLQFSETERPHLVDFLYFSFTVGTSFATSDVNITDRRIRWQVLVHSVLGFFYNAVVLAVAFKLLTGG</sequence>
<feature type="transmembrane region" description="Helical" evidence="1">
    <location>
        <begin position="204"/>
        <end position="226"/>
    </location>
</feature>
<evidence type="ECO:0008006" key="4">
    <source>
        <dbReference type="Google" id="ProtNLM"/>
    </source>
</evidence>
<gene>
    <name evidence="2" type="ORF">CGZ94_08160</name>
</gene>
<protein>
    <recommendedName>
        <fullName evidence="4">DUF1345 domain-containing protein</fullName>
    </recommendedName>
</protein>